<keyword evidence="2" id="KW-1185">Reference proteome</keyword>
<reference evidence="1" key="1">
    <citation type="submission" date="2022-03" db="EMBL/GenBank/DDBJ databases">
        <title>Streptomyces 7R015 and 7R016 isolated from Barleria lupulina in Thailand.</title>
        <authorList>
            <person name="Kanchanasin P."/>
            <person name="Phongsopitanun W."/>
            <person name="Tanasupawat S."/>
        </authorList>
    </citation>
    <scope>NUCLEOTIDE SEQUENCE</scope>
    <source>
        <strain evidence="1">7R015</strain>
    </source>
</reference>
<protein>
    <submittedName>
        <fullName evidence="1">Uncharacterized protein</fullName>
    </submittedName>
</protein>
<gene>
    <name evidence="1" type="ORF">MQP27_09820</name>
</gene>
<sequence>MDWKWTITAVLPVITLVLGAWLNQRSDEHREEAALRREERLRQLEREHARLDRRESFELTHLEEVYAALRKANTAALKFRVVRTSGGDVDAPGRELNEANRELSSLTRLVLDDDIREKVQQAQIDAGAMAIDPATHADAPSTGVQAQHSLGEAQEAIAKRLREIYGPRPLRP</sequence>
<evidence type="ECO:0000313" key="1">
    <source>
        <dbReference type="EMBL" id="MCI3271407.1"/>
    </source>
</evidence>
<name>A0ABS9Y2H2_9ACTN</name>
<accession>A0ABS9Y2H2</accession>
<proteinExistence type="predicted"/>
<dbReference type="EMBL" id="JALDAY010000003">
    <property type="protein sequence ID" value="MCI3271407.1"/>
    <property type="molecule type" value="Genomic_DNA"/>
</dbReference>
<comment type="caution">
    <text evidence="1">The sequence shown here is derived from an EMBL/GenBank/DDBJ whole genome shotgun (WGS) entry which is preliminary data.</text>
</comment>
<organism evidence="1 2">
    <name type="scientific">Streptomyces cylindrosporus</name>
    <dbReference type="NCBI Taxonomy" id="2927583"/>
    <lineage>
        <taxon>Bacteria</taxon>
        <taxon>Bacillati</taxon>
        <taxon>Actinomycetota</taxon>
        <taxon>Actinomycetes</taxon>
        <taxon>Kitasatosporales</taxon>
        <taxon>Streptomycetaceae</taxon>
        <taxon>Streptomyces</taxon>
    </lineage>
</organism>
<evidence type="ECO:0000313" key="2">
    <source>
        <dbReference type="Proteomes" id="UP001165269"/>
    </source>
</evidence>
<dbReference type="RefSeq" id="WP_242763937.1">
    <property type="nucleotide sequence ID" value="NZ_JALDAY010000003.1"/>
</dbReference>
<dbReference type="Proteomes" id="UP001165269">
    <property type="component" value="Unassembled WGS sequence"/>
</dbReference>